<feature type="compositionally biased region" description="Low complexity" evidence="1">
    <location>
        <begin position="344"/>
        <end position="360"/>
    </location>
</feature>
<evidence type="ECO:0008006" key="4">
    <source>
        <dbReference type="Google" id="ProtNLM"/>
    </source>
</evidence>
<dbReference type="Proteomes" id="UP000648352">
    <property type="component" value="Unassembled WGS sequence"/>
</dbReference>
<protein>
    <recommendedName>
        <fullName evidence="4">SDR-like Ig domain-containing protein</fullName>
    </recommendedName>
</protein>
<evidence type="ECO:0000256" key="1">
    <source>
        <dbReference type="SAM" id="MobiDB-lite"/>
    </source>
</evidence>
<accession>A0ABR8S2E0</accession>
<sequence>MRRLRSVWVLVIAPLLSLGLLSANLVHHTSATWRDEVHATAEVTAGDWAATPPPAAEGPFTPGENTLIVSDPEWDLPECGSGQICVDLTVTTTSSEPAPWSIQISTTTAPFWGLGPTNFWTTTGGVSFSASPDDDTVVIARGDTALAPGEIVTITVCTWTNQVPPPADPSWYTTTVTAAGEWTATEAALTLTVTGLVDRAEYPFAYGWQVTLDLSEARAAMIAAGGIPNSLQWEPNPAGGYGFTVVQDVTNPDLYTLTSGQTTLLHGTHSVSITARLIGHTQYSSTPEDETGPSADESVPPAGDTLPAGDETSDDAPASEAAGSSTEPSDPAEPESADPDDATEGAAADALDGAGPDAAASVTLSRCSARPRVSTAAQTPPPTR</sequence>
<organism evidence="2 3">
    <name type="scientific">Microbacterium pullorum</name>
    <dbReference type="NCBI Taxonomy" id="2762236"/>
    <lineage>
        <taxon>Bacteria</taxon>
        <taxon>Bacillati</taxon>
        <taxon>Actinomycetota</taxon>
        <taxon>Actinomycetes</taxon>
        <taxon>Micrococcales</taxon>
        <taxon>Microbacteriaceae</taxon>
        <taxon>Microbacterium</taxon>
    </lineage>
</organism>
<name>A0ABR8S2E0_9MICO</name>
<proteinExistence type="predicted"/>
<evidence type="ECO:0000313" key="2">
    <source>
        <dbReference type="EMBL" id="MBD7957620.1"/>
    </source>
</evidence>
<gene>
    <name evidence="2" type="ORF">H9651_08210</name>
</gene>
<dbReference type="RefSeq" id="WP_191718800.1">
    <property type="nucleotide sequence ID" value="NZ_JACSQP010000004.1"/>
</dbReference>
<comment type="caution">
    <text evidence="2">The sequence shown here is derived from an EMBL/GenBank/DDBJ whole genome shotgun (WGS) entry which is preliminary data.</text>
</comment>
<evidence type="ECO:0000313" key="3">
    <source>
        <dbReference type="Proteomes" id="UP000648352"/>
    </source>
</evidence>
<feature type="region of interest" description="Disordered" evidence="1">
    <location>
        <begin position="282"/>
        <end position="384"/>
    </location>
</feature>
<feature type="compositionally biased region" description="Acidic residues" evidence="1">
    <location>
        <begin position="330"/>
        <end position="343"/>
    </location>
</feature>
<dbReference type="EMBL" id="JACSQP010000004">
    <property type="protein sequence ID" value="MBD7957620.1"/>
    <property type="molecule type" value="Genomic_DNA"/>
</dbReference>
<reference evidence="2 3" key="1">
    <citation type="submission" date="2020-08" db="EMBL/GenBank/DDBJ databases">
        <title>A Genomic Blueprint of the Chicken Gut Microbiome.</title>
        <authorList>
            <person name="Gilroy R."/>
            <person name="Ravi A."/>
            <person name="Getino M."/>
            <person name="Pursley I."/>
            <person name="Horton D.L."/>
            <person name="Alikhan N.-F."/>
            <person name="Baker D."/>
            <person name="Gharbi K."/>
            <person name="Hall N."/>
            <person name="Watson M."/>
            <person name="Adriaenssens E.M."/>
            <person name="Foster-Nyarko E."/>
            <person name="Jarju S."/>
            <person name="Secka A."/>
            <person name="Antonio M."/>
            <person name="Oren A."/>
            <person name="Chaudhuri R."/>
            <person name="La Ragione R.M."/>
            <person name="Hildebrand F."/>
            <person name="Pallen M.J."/>
        </authorList>
    </citation>
    <scope>NUCLEOTIDE SEQUENCE [LARGE SCALE GENOMIC DNA]</scope>
    <source>
        <strain evidence="2 3">Sa4CUA7</strain>
    </source>
</reference>
<keyword evidence="3" id="KW-1185">Reference proteome</keyword>